<feature type="transmembrane region" description="Helical" evidence="15">
    <location>
        <begin position="180"/>
        <end position="197"/>
    </location>
</feature>
<feature type="signal peptide" evidence="16">
    <location>
        <begin position="1"/>
        <end position="18"/>
    </location>
</feature>
<evidence type="ECO:0008006" key="21">
    <source>
        <dbReference type="Google" id="ProtNLM"/>
    </source>
</evidence>
<feature type="transmembrane region" description="Helical" evidence="15">
    <location>
        <begin position="256"/>
        <end position="278"/>
    </location>
</feature>
<gene>
    <name evidence="19" type="ORF">B0J13DRAFT_618800</name>
</gene>
<dbReference type="InterPro" id="IPR008427">
    <property type="entry name" value="Extracellular_membr_CFEM_dom"/>
</dbReference>
<dbReference type="Pfam" id="PF05730">
    <property type="entry name" value="CFEM"/>
    <property type="match status" value="1"/>
</dbReference>
<evidence type="ECO:0000256" key="8">
    <source>
        <dbReference type="ARBA" id="ARBA00022729"/>
    </source>
</evidence>
<protein>
    <recommendedName>
        <fullName evidence="21">Extracellular membrane protein CFEM domain-containing protein</fullName>
    </recommendedName>
</protein>
<keyword evidence="10 15" id="KW-0472">Membrane</keyword>
<evidence type="ECO:0000256" key="12">
    <source>
        <dbReference type="ARBA" id="ARBA00023288"/>
    </source>
</evidence>
<feature type="domain" description="Rhodopsin" evidence="18">
    <location>
        <begin position="114"/>
        <end position="353"/>
    </location>
</feature>
<feature type="compositionally biased region" description="Acidic residues" evidence="14">
    <location>
        <begin position="465"/>
        <end position="474"/>
    </location>
</feature>
<evidence type="ECO:0000256" key="9">
    <source>
        <dbReference type="ARBA" id="ARBA00022989"/>
    </source>
</evidence>
<dbReference type="InterPro" id="IPR052337">
    <property type="entry name" value="SAT4-like"/>
</dbReference>
<reference evidence="19" key="1">
    <citation type="journal article" date="2021" name="Nat. Commun.">
        <title>Genetic determinants of endophytism in the Arabidopsis root mycobiome.</title>
        <authorList>
            <person name="Mesny F."/>
            <person name="Miyauchi S."/>
            <person name="Thiergart T."/>
            <person name="Pickel B."/>
            <person name="Atanasova L."/>
            <person name="Karlsson M."/>
            <person name="Huettel B."/>
            <person name="Barry K.W."/>
            <person name="Haridas S."/>
            <person name="Chen C."/>
            <person name="Bauer D."/>
            <person name="Andreopoulos W."/>
            <person name="Pangilinan J."/>
            <person name="LaButti K."/>
            <person name="Riley R."/>
            <person name="Lipzen A."/>
            <person name="Clum A."/>
            <person name="Drula E."/>
            <person name="Henrissat B."/>
            <person name="Kohler A."/>
            <person name="Grigoriev I.V."/>
            <person name="Martin F.M."/>
            <person name="Hacquard S."/>
        </authorList>
    </citation>
    <scope>NUCLEOTIDE SEQUENCE</scope>
    <source>
        <strain evidence="19">MPI-CAGE-AT-0021</strain>
    </source>
</reference>
<dbReference type="PANTHER" id="PTHR33048:SF143">
    <property type="entry name" value="EXTRACELLULAR MEMBRANE PROTEIN CFEM DOMAIN-CONTAINING PROTEIN-RELATED"/>
    <property type="match status" value="1"/>
</dbReference>
<feature type="transmembrane region" description="Helical" evidence="15">
    <location>
        <begin position="330"/>
        <end position="350"/>
    </location>
</feature>
<feature type="transmembrane region" description="Helical" evidence="15">
    <location>
        <begin position="290"/>
        <end position="310"/>
    </location>
</feature>
<dbReference type="EMBL" id="JAGMUU010000004">
    <property type="protein sequence ID" value="KAH7155344.1"/>
    <property type="molecule type" value="Genomic_DNA"/>
</dbReference>
<dbReference type="AlphaFoldDB" id="A0A9P9JCU5"/>
<dbReference type="Pfam" id="PF20684">
    <property type="entry name" value="Fung_rhodopsin"/>
    <property type="match status" value="1"/>
</dbReference>
<evidence type="ECO:0000256" key="5">
    <source>
        <dbReference type="ARBA" id="ARBA00022525"/>
    </source>
</evidence>
<comment type="similarity">
    <text evidence="4">Belongs to the RBT5 family.</text>
</comment>
<dbReference type="Proteomes" id="UP000717696">
    <property type="component" value="Unassembled WGS sequence"/>
</dbReference>
<comment type="similarity">
    <text evidence="13">Belongs to the SAT4 family.</text>
</comment>
<feature type="domain" description="CFEM" evidence="17">
    <location>
        <begin position="26"/>
        <end position="87"/>
    </location>
</feature>
<keyword evidence="20" id="KW-1185">Reference proteome</keyword>
<name>A0A9P9JCU5_9HYPO</name>
<evidence type="ECO:0000313" key="19">
    <source>
        <dbReference type="EMBL" id="KAH7155344.1"/>
    </source>
</evidence>
<evidence type="ECO:0000256" key="7">
    <source>
        <dbReference type="ARBA" id="ARBA00022692"/>
    </source>
</evidence>
<feature type="transmembrane region" description="Helical" evidence="15">
    <location>
        <begin position="209"/>
        <end position="236"/>
    </location>
</feature>
<proteinExistence type="inferred from homology"/>
<comment type="subcellular location">
    <subcellularLocation>
        <location evidence="2">Membrane</location>
        <topology evidence="2">Lipid-anchor</topology>
        <topology evidence="2">GPI-anchor</topology>
    </subcellularLocation>
    <subcellularLocation>
        <location evidence="1">Membrane</location>
        <topology evidence="1">Multi-pass membrane protein</topology>
    </subcellularLocation>
    <subcellularLocation>
        <location evidence="3">Secreted</location>
    </subcellularLocation>
</comment>
<organism evidence="19 20">
    <name type="scientific">Dactylonectria estremocensis</name>
    <dbReference type="NCBI Taxonomy" id="1079267"/>
    <lineage>
        <taxon>Eukaryota</taxon>
        <taxon>Fungi</taxon>
        <taxon>Dikarya</taxon>
        <taxon>Ascomycota</taxon>
        <taxon>Pezizomycotina</taxon>
        <taxon>Sordariomycetes</taxon>
        <taxon>Hypocreomycetidae</taxon>
        <taxon>Hypocreales</taxon>
        <taxon>Nectriaceae</taxon>
        <taxon>Dactylonectria</taxon>
    </lineage>
</organism>
<comment type="caution">
    <text evidence="19">The sequence shown here is derived from an EMBL/GenBank/DDBJ whole genome shotgun (WGS) entry which is preliminary data.</text>
</comment>
<dbReference type="GO" id="GO:0098552">
    <property type="term" value="C:side of membrane"/>
    <property type="evidence" value="ECO:0007669"/>
    <property type="project" value="UniProtKB-KW"/>
</dbReference>
<keyword evidence="6" id="KW-0325">Glycoprotein</keyword>
<dbReference type="PANTHER" id="PTHR33048">
    <property type="entry name" value="PTH11-LIKE INTEGRAL MEMBRANE PROTEIN (AFU_ORTHOLOGUE AFUA_5G11245)"/>
    <property type="match status" value="1"/>
</dbReference>
<evidence type="ECO:0000256" key="15">
    <source>
        <dbReference type="SAM" id="Phobius"/>
    </source>
</evidence>
<keyword evidence="7 15" id="KW-0812">Transmembrane</keyword>
<evidence type="ECO:0000256" key="14">
    <source>
        <dbReference type="SAM" id="MobiDB-lite"/>
    </source>
</evidence>
<evidence type="ECO:0000256" key="1">
    <source>
        <dbReference type="ARBA" id="ARBA00004141"/>
    </source>
</evidence>
<keyword evidence="5" id="KW-0964">Secreted</keyword>
<evidence type="ECO:0000256" key="16">
    <source>
        <dbReference type="SAM" id="SignalP"/>
    </source>
</evidence>
<keyword evidence="9 15" id="KW-1133">Transmembrane helix</keyword>
<evidence type="ECO:0000256" key="10">
    <source>
        <dbReference type="ARBA" id="ARBA00023136"/>
    </source>
</evidence>
<evidence type="ECO:0000256" key="6">
    <source>
        <dbReference type="ARBA" id="ARBA00022622"/>
    </source>
</evidence>
<accession>A0A9P9JCU5</accession>
<keyword evidence="12" id="KW-0449">Lipoprotein</keyword>
<evidence type="ECO:0000256" key="13">
    <source>
        <dbReference type="ARBA" id="ARBA00038359"/>
    </source>
</evidence>
<feature type="chain" id="PRO_5040305780" description="Extracellular membrane protein CFEM domain-containing protein" evidence="16">
    <location>
        <begin position="19"/>
        <end position="488"/>
    </location>
</feature>
<feature type="region of interest" description="Disordered" evidence="14">
    <location>
        <begin position="458"/>
        <end position="488"/>
    </location>
</feature>
<dbReference type="InterPro" id="IPR049326">
    <property type="entry name" value="Rhodopsin_dom_fungi"/>
</dbReference>
<dbReference type="GO" id="GO:0005576">
    <property type="term" value="C:extracellular region"/>
    <property type="evidence" value="ECO:0007669"/>
    <property type="project" value="UniProtKB-SubCell"/>
</dbReference>
<evidence type="ECO:0000313" key="20">
    <source>
        <dbReference type="Proteomes" id="UP000717696"/>
    </source>
</evidence>
<dbReference type="OrthoDB" id="2496787at2759"/>
<evidence type="ECO:0000259" key="17">
    <source>
        <dbReference type="Pfam" id="PF05730"/>
    </source>
</evidence>
<sequence>MRLLFLAVLLSTITVVAASTNITQLLDDLPTCLVQCYSSAVGDASEGSTVADFCNEEGFWARSQNCILQDCSVLDRLWTNDVQSRLCDEPTQTREKRFYYLLVAEVPAWISPWLRLFSSWRSSEGIRVDDYVMSGCWVLYTVYITCAHIVHHNVFDVDIDEVGKQGVVTGLKILFYADKLALICNCLAKVAIVYFYLKTFSGIRFRVAASSTLILTLIPTLVFVFVLTFQCAPVSFSWDGWSVDSDERRCLDIRLLAILKLGFDIGQSIVLLALPLPFLQQVNMSMRVKLGAAVMCALGGLIVGMSGLRLRCVIEQKATTDQPWEFDDRLIWTGIEVAVLIIMACAPSIWKLLVPARPTTIATFTGRRNPRGSLKKKPPAPIQTKLKPNTSISRKPPRGPYSTAKGGATESELELDLQLGDKARGDVWTQIKGGKRFSGFSMISHVGDRLGIRVKTTTTTRVEVDESDGDDVGDEGSIVTPRRGALSP</sequence>
<evidence type="ECO:0000256" key="3">
    <source>
        <dbReference type="ARBA" id="ARBA00004613"/>
    </source>
</evidence>
<evidence type="ECO:0000256" key="2">
    <source>
        <dbReference type="ARBA" id="ARBA00004589"/>
    </source>
</evidence>
<keyword evidence="6" id="KW-0336">GPI-anchor</keyword>
<feature type="region of interest" description="Disordered" evidence="14">
    <location>
        <begin position="364"/>
        <end position="409"/>
    </location>
</feature>
<evidence type="ECO:0000259" key="18">
    <source>
        <dbReference type="Pfam" id="PF20684"/>
    </source>
</evidence>
<keyword evidence="8 16" id="KW-0732">Signal</keyword>
<evidence type="ECO:0000256" key="4">
    <source>
        <dbReference type="ARBA" id="ARBA00010031"/>
    </source>
</evidence>
<evidence type="ECO:0000256" key="11">
    <source>
        <dbReference type="ARBA" id="ARBA00023157"/>
    </source>
</evidence>
<keyword evidence="11" id="KW-1015">Disulfide bond</keyword>
<feature type="compositionally biased region" description="Basic residues" evidence="14">
    <location>
        <begin position="368"/>
        <end position="378"/>
    </location>
</feature>